<dbReference type="PANTHER" id="PTHR44858">
    <property type="entry name" value="TETRATRICOPEPTIDE REPEAT PROTEIN 6"/>
    <property type="match status" value="1"/>
</dbReference>
<dbReference type="SMART" id="SM00028">
    <property type="entry name" value="TPR"/>
    <property type="match status" value="2"/>
</dbReference>
<organism evidence="5 6">
    <name type="scientific">Lampropedia puyangensis</name>
    <dbReference type="NCBI Taxonomy" id="1330072"/>
    <lineage>
        <taxon>Bacteria</taxon>
        <taxon>Pseudomonadati</taxon>
        <taxon>Pseudomonadota</taxon>
        <taxon>Betaproteobacteria</taxon>
        <taxon>Burkholderiales</taxon>
        <taxon>Comamonadaceae</taxon>
        <taxon>Lampropedia</taxon>
    </lineage>
</organism>
<comment type="caution">
    <text evidence="5">The sequence shown here is derived from an EMBL/GenBank/DDBJ whole genome shotgun (WGS) entry which is preliminary data.</text>
</comment>
<dbReference type="InterPro" id="IPR011990">
    <property type="entry name" value="TPR-like_helical_dom_sf"/>
</dbReference>
<keyword evidence="1" id="KW-0677">Repeat</keyword>
<proteinExistence type="predicted"/>
<evidence type="ECO:0000256" key="2">
    <source>
        <dbReference type="ARBA" id="ARBA00022803"/>
    </source>
</evidence>
<reference evidence="5 6" key="1">
    <citation type="journal article" date="2015" name="Antonie Van Leeuwenhoek">
        <title>Lampropedia puyangensis sp. nov., isolated from symptomatic bark of Populus ? euramericana canker and emended description of Lampropedia hyalina (Ehrenberg 1832) Lee et al. 2004.</title>
        <authorList>
            <person name="Li Y."/>
            <person name="Wang T."/>
            <person name="Piao C.G."/>
            <person name="Wang L.F."/>
            <person name="Tian G.Z."/>
            <person name="Zhu T.H."/>
            <person name="Guo M.W."/>
        </authorList>
    </citation>
    <scope>NUCLEOTIDE SEQUENCE [LARGE SCALE GENOMIC DNA]</scope>
    <source>
        <strain evidence="5 6">2-bin</strain>
    </source>
</reference>
<dbReference type="AlphaFoldDB" id="A0A4S8ENY7"/>
<feature type="repeat" description="TPR" evidence="3">
    <location>
        <begin position="259"/>
        <end position="292"/>
    </location>
</feature>
<dbReference type="Pfam" id="PF14559">
    <property type="entry name" value="TPR_19"/>
    <property type="match status" value="1"/>
</dbReference>
<dbReference type="Pfam" id="PF13432">
    <property type="entry name" value="TPR_16"/>
    <property type="match status" value="1"/>
</dbReference>
<feature type="compositionally biased region" description="Polar residues" evidence="4">
    <location>
        <begin position="337"/>
        <end position="352"/>
    </location>
</feature>
<dbReference type="SUPFAM" id="SSF48452">
    <property type="entry name" value="TPR-like"/>
    <property type="match status" value="1"/>
</dbReference>
<gene>
    <name evidence="5" type="ORF">E9531_16170</name>
</gene>
<feature type="region of interest" description="Disordered" evidence="4">
    <location>
        <begin position="333"/>
        <end position="352"/>
    </location>
</feature>
<dbReference type="EMBL" id="STFG01000030">
    <property type="protein sequence ID" value="THT96429.1"/>
    <property type="molecule type" value="Genomic_DNA"/>
</dbReference>
<evidence type="ECO:0000256" key="1">
    <source>
        <dbReference type="ARBA" id="ARBA00022737"/>
    </source>
</evidence>
<accession>A0A4S8ENY7</accession>
<keyword evidence="2 3" id="KW-0802">TPR repeat</keyword>
<dbReference type="InterPro" id="IPR050498">
    <property type="entry name" value="Ycf3"/>
</dbReference>
<keyword evidence="6" id="KW-1185">Reference proteome</keyword>
<sequence length="352" mass="38256">MTIVIHRHAAHIHANMARFQRGELAHSAGKGVVDAKTHKRKTCSINPKCSASPITQRPMLRECNLPLSGYLQNRVISASKQRVAPFSRDRLTKPHAAQLAGTLNLKCSVVPHKNFLSTQCPLPRTSKALSTLYTKEPLEGSTPDCRSHFIKPMFLLRSFVACYPHPLQRLLVSSISACALVFAALPHAAAQTQAHTTIQSLLSNGQNKQALEQAEQALQATPRDPQLQFLKANAETALGQTEAAEETLTALTQTYPELAEPWNNLASLRAAQGRLPEARDMLEKALVNNPDYAQAHANLAQVMVQLAISHLEKANQLAPTAQTHAQLSALKAVLPGSQKTQPEATTPDTSSP</sequence>
<evidence type="ECO:0000256" key="4">
    <source>
        <dbReference type="SAM" id="MobiDB-lite"/>
    </source>
</evidence>
<evidence type="ECO:0000313" key="6">
    <source>
        <dbReference type="Proteomes" id="UP000308917"/>
    </source>
</evidence>
<dbReference type="Proteomes" id="UP000308917">
    <property type="component" value="Unassembled WGS sequence"/>
</dbReference>
<evidence type="ECO:0000313" key="5">
    <source>
        <dbReference type="EMBL" id="THT96429.1"/>
    </source>
</evidence>
<protein>
    <submittedName>
        <fullName evidence="5">Tetratricopeptide repeat protein</fullName>
    </submittedName>
</protein>
<name>A0A4S8ENY7_9BURK</name>
<dbReference type="PANTHER" id="PTHR44858:SF1">
    <property type="entry name" value="UDP-N-ACETYLGLUCOSAMINE--PEPTIDE N-ACETYLGLUCOSAMINYLTRANSFERASE SPINDLY-RELATED"/>
    <property type="match status" value="1"/>
</dbReference>
<dbReference type="Gene3D" id="1.25.40.10">
    <property type="entry name" value="Tetratricopeptide repeat domain"/>
    <property type="match status" value="1"/>
</dbReference>
<dbReference type="PROSITE" id="PS50005">
    <property type="entry name" value="TPR"/>
    <property type="match status" value="1"/>
</dbReference>
<evidence type="ECO:0000256" key="3">
    <source>
        <dbReference type="PROSITE-ProRule" id="PRU00339"/>
    </source>
</evidence>
<dbReference type="InterPro" id="IPR019734">
    <property type="entry name" value="TPR_rpt"/>
</dbReference>